<proteinExistence type="predicted"/>
<dbReference type="AlphaFoldDB" id="A0AAN7BCM5"/>
<dbReference type="EMBL" id="MU858050">
    <property type="protein sequence ID" value="KAK4218919.1"/>
    <property type="molecule type" value="Genomic_DNA"/>
</dbReference>
<evidence type="ECO:0000313" key="2">
    <source>
        <dbReference type="Proteomes" id="UP001301769"/>
    </source>
</evidence>
<gene>
    <name evidence="1" type="ORF">QBC37DRAFT_395099</name>
</gene>
<reference evidence="1" key="1">
    <citation type="journal article" date="2023" name="Mol. Phylogenet. Evol.">
        <title>Genome-scale phylogeny and comparative genomics of the fungal order Sordariales.</title>
        <authorList>
            <person name="Hensen N."/>
            <person name="Bonometti L."/>
            <person name="Westerberg I."/>
            <person name="Brannstrom I.O."/>
            <person name="Guillou S."/>
            <person name="Cros-Aarteil S."/>
            <person name="Calhoun S."/>
            <person name="Haridas S."/>
            <person name="Kuo A."/>
            <person name="Mondo S."/>
            <person name="Pangilinan J."/>
            <person name="Riley R."/>
            <person name="LaButti K."/>
            <person name="Andreopoulos B."/>
            <person name="Lipzen A."/>
            <person name="Chen C."/>
            <person name="Yan M."/>
            <person name="Daum C."/>
            <person name="Ng V."/>
            <person name="Clum A."/>
            <person name="Steindorff A."/>
            <person name="Ohm R.A."/>
            <person name="Martin F."/>
            <person name="Silar P."/>
            <person name="Natvig D.O."/>
            <person name="Lalanne C."/>
            <person name="Gautier V."/>
            <person name="Ament-Velasquez S.L."/>
            <person name="Kruys A."/>
            <person name="Hutchinson M.I."/>
            <person name="Powell A.J."/>
            <person name="Barry K."/>
            <person name="Miller A.N."/>
            <person name="Grigoriev I.V."/>
            <person name="Debuchy R."/>
            <person name="Gladieux P."/>
            <person name="Hiltunen Thoren M."/>
            <person name="Johannesson H."/>
        </authorList>
    </citation>
    <scope>NUCLEOTIDE SEQUENCE</scope>
    <source>
        <strain evidence="1">PSN293</strain>
    </source>
</reference>
<protein>
    <submittedName>
        <fullName evidence="1">Uncharacterized protein</fullName>
    </submittedName>
</protein>
<accession>A0AAN7BCM5</accession>
<dbReference type="Proteomes" id="UP001301769">
    <property type="component" value="Unassembled WGS sequence"/>
</dbReference>
<sequence>MENEASDKAKGLYPIPPPLTSATYPRRLEILRNLWNDLDAIDEGLRTVLDAEEQKWNEWNKMQKSMIDWQTSLTNTRFVSCKKKWARFHYNVFSRRKSTSKWLHLDSCMMKSFEARGKRLQLLREAARQLRELDELDKVEKLKRDSRGWFERVFWMPSFMMEEFAFARLAKPERAGEAPCGVPTLDELQEGVMSS</sequence>
<comment type="caution">
    <text evidence="1">The sequence shown here is derived from an EMBL/GenBank/DDBJ whole genome shotgun (WGS) entry which is preliminary data.</text>
</comment>
<reference evidence="1" key="2">
    <citation type="submission" date="2023-05" db="EMBL/GenBank/DDBJ databases">
        <authorList>
            <consortium name="Lawrence Berkeley National Laboratory"/>
            <person name="Steindorff A."/>
            <person name="Hensen N."/>
            <person name="Bonometti L."/>
            <person name="Westerberg I."/>
            <person name="Brannstrom I.O."/>
            <person name="Guillou S."/>
            <person name="Cros-Aarteil S."/>
            <person name="Calhoun S."/>
            <person name="Haridas S."/>
            <person name="Kuo A."/>
            <person name="Mondo S."/>
            <person name="Pangilinan J."/>
            <person name="Riley R."/>
            <person name="Labutti K."/>
            <person name="Andreopoulos B."/>
            <person name="Lipzen A."/>
            <person name="Chen C."/>
            <person name="Yanf M."/>
            <person name="Daum C."/>
            <person name="Ng V."/>
            <person name="Clum A."/>
            <person name="Ohm R."/>
            <person name="Martin F."/>
            <person name="Silar P."/>
            <person name="Natvig D."/>
            <person name="Lalanne C."/>
            <person name="Gautier V."/>
            <person name="Ament-Velasquez S.L."/>
            <person name="Kruys A."/>
            <person name="Hutchinson M.I."/>
            <person name="Powell A.J."/>
            <person name="Barry K."/>
            <person name="Miller A.N."/>
            <person name="Grigoriev I.V."/>
            <person name="Debuchy R."/>
            <person name="Gladieux P."/>
            <person name="Thoren M.H."/>
            <person name="Johannesson H."/>
        </authorList>
    </citation>
    <scope>NUCLEOTIDE SEQUENCE</scope>
    <source>
        <strain evidence="1">PSN293</strain>
    </source>
</reference>
<name>A0AAN7BCM5_9PEZI</name>
<keyword evidence="2" id="KW-1185">Reference proteome</keyword>
<organism evidence="1 2">
    <name type="scientific">Rhypophila decipiens</name>
    <dbReference type="NCBI Taxonomy" id="261697"/>
    <lineage>
        <taxon>Eukaryota</taxon>
        <taxon>Fungi</taxon>
        <taxon>Dikarya</taxon>
        <taxon>Ascomycota</taxon>
        <taxon>Pezizomycotina</taxon>
        <taxon>Sordariomycetes</taxon>
        <taxon>Sordariomycetidae</taxon>
        <taxon>Sordariales</taxon>
        <taxon>Naviculisporaceae</taxon>
        <taxon>Rhypophila</taxon>
    </lineage>
</organism>
<evidence type="ECO:0000313" key="1">
    <source>
        <dbReference type="EMBL" id="KAK4218919.1"/>
    </source>
</evidence>